<evidence type="ECO:0000256" key="1">
    <source>
        <dbReference type="ARBA" id="ARBA00023015"/>
    </source>
</evidence>
<dbReference type="PANTHER" id="PTHR30055">
    <property type="entry name" value="HTH-TYPE TRANSCRIPTIONAL REGULATOR RUTR"/>
    <property type="match status" value="1"/>
</dbReference>
<keyword evidence="8" id="KW-1185">Reference proteome</keyword>
<proteinExistence type="predicted"/>
<evidence type="ECO:0000313" key="7">
    <source>
        <dbReference type="EMBL" id="MFC1439530.1"/>
    </source>
</evidence>
<dbReference type="SUPFAM" id="SSF48498">
    <property type="entry name" value="Tetracyclin repressor-like, C-terminal domain"/>
    <property type="match status" value="1"/>
</dbReference>
<dbReference type="InterPro" id="IPR036271">
    <property type="entry name" value="Tet_transcr_reg_TetR-rel_C_sf"/>
</dbReference>
<comment type="caution">
    <text evidence="7">The sequence shown here is derived from an EMBL/GenBank/DDBJ whole genome shotgun (WGS) entry which is preliminary data.</text>
</comment>
<gene>
    <name evidence="7" type="ORF">ABUW04_14815</name>
</gene>
<dbReference type="InterPro" id="IPR023772">
    <property type="entry name" value="DNA-bd_HTH_TetR-type_CS"/>
</dbReference>
<dbReference type="SUPFAM" id="SSF46689">
    <property type="entry name" value="Homeodomain-like"/>
    <property type="match status" value="1"/>
</dbReference>
<dbReference type="Proteomes" id="UP001592581">
    <property type="component" value="Unassembled WGS sequence"/>
</dbReference>
<dbReference type="PROSITE" id="PS50977">
    <property type="entry name" value="HTH_TETR_2"/>
    <property type="match status" value="1"/>
</dbReference>
<dbReference type="RefSeq" id="WP_380564979.1">
    <property type="nucleotide sequence ID" value="NZ_JBEUKS010000004.1"/>
</dbReference>
<evidence type="ECO:0000259" key="6">
    <source>
        <dbReference type="PROSITE" id="PS50977"/>
    </source>
</evidence>
<dbReference type="InterPro" id="IPR001647">
    <property type="entry name" value="HTH_TetR"/>
</dbReference>
<feature type="DNA-binding region" description="H-T-H motif" evidence="4">
    <location>
        <begin position="47"/>
        <end position="66"/>
    </location>
</feature>
<dbReference type="Pfam" id="PF00440">
    <property type="entry name" value="TetR_N"/>
    <property type="match status" value="1"/>
</dbReference>
<dbReference type="PROSITE" id="PS01081">
    <property type="entry name" value="HTH_TETR_1"/>
    <property type="match status" value="1"/>
</dbReference>
<dbReference type="EMBL" id="JBEUKS010000004">
    <property type="protein sequence ID" value="MFC1439530.1"/>
    <property type="molecule type" value="Genomic_DNA"/>
</dbReference>
<name>A0ABV6XMP2_9ACTN</name>
<dbReference type="PANTHER" id="PTHR30055:SF151">
    <property type="entry name" value="TRANSCRIPTIONAL REGULATORY PROTEIN"/>
    <property type="match status" value="1"/>
</dbReference>
<evidence type="ECO:0000256" key="3">
    <source>
        <dbReference type="ARBA" id="ARBA00023163"/>
    </source>
</evidence>
<protein>
    <submittedName>
        <fullName evidence="7">TetR/AcrR family transcriptional regulator</fullName>
    </submittedName>
</protein>
<evidence type="ECO:0000256" key="4">
    <source>
        <dbReference type="PROSITE-ProRule" id="PRU00335"/>
    </source>
</evidence>
<keyword evidence="1" id="KW-0805">Transcription regulation</keyword>
<dbReference type="Gene3D" id="1.10.357.10">
    <property type="entry name" value="Tetracycline Repressor, domain 2"/>
    <property type="match status" value="1"/>
</dbReference>
<evidence type="ECO:0000256" key="2">
    <source>
        <dbReference type="ARBA" id="ARBA00023125"/>
    </source>
</evidence>
<reference evidence="7 8" key="1">
    <citation type="submission" date="2024-06" db="EMBL/GenBank/DDBJ databases">
        <authorList>
            <person name="Lee S.D."/>
        </authorList>
    </citation>
    <scope>NUCLEOTIDE SEQUENCE [LARGE SCALE GENOMIC DNA]</scope>
    <source>
        <strain evidence="7 8">N1-10</strain>
    </source>
</reference>
<organism evidence="7 8">
    <name type="scientific">Streptacidiphilus jeojiensis</name>
    <dbReference type="NCBI Taxonomy" id="3229225"/>
    <lineage>
        <taxon>Bacteria</taxon>
        <taxon>Bacillati</taxon>
        <taxon>Actinomycetota</taxon>
        <taxon>Actinomycetes</taxon>
        <taxon>Kitasatosporales</taxon>
        <taxon>Streptomycetaceae</taxon>
        <taxon>Streptacidiphilus</taxon>
    </lineage>
</organism>
<sequence>MSADQQGLPSVWTRPQRSRRDQPALSRDQIVSAALELLDAEGIDALSMRKLGTRLNAGATSMYSHVANKDELIELVVDEVYGEIDLTGIDSSTDWRTAVTRLAHGLRNGFLRHPWIASALGQVGMAALGPNLLRLSEALLGVFEEAGYSLQAAEQGMNTVSAYVIGVASTEAATLALLARSGQSQQEWVERFWPVAEQAVQGYPRLRRLYAAQREGFDFDSTRGDSFDEGLACILDGLEARRRLGDG</sequence>
<dbReference type="InterPro" id="IPR004111">
    <property type="entry name" value="Repressor_TetR_C"/>
</dbReference>
<keyword evidence="3" id="KW-0804">Transcription</keyword>
<keyword evidence="2 4" id="KW-0238">DNA-binding</keyword>
<feature type="domain" description="HTH tetR-type" evidence="6">
    <location>
        <begin position="24"/>
        <end position="84"/>
    </location>
</feature>
<dbReference type="Pfam" id="PF02909">
    <property type="entry name" value="TetR_C_1"/>
    <property type="match status" value="1"/>
</dbReference>
<evidence type="ECO:0000256" key="5">
    <source>
        <dbReference type="SAM" id="MobiDB-lite"/>
    </source>
</evidence>
<dbReference type="InterPro" id="IPR050109">
    <property type="entry name" value="HTH-type_TetR-like_transc_reg"/>
</dbReference>
<dbReference type="InterPro" id="IPR009057">
    <property type="entry name" value="Homeodomain-like_sf"/>
</dbReference>
<accession>A0ABV6XMP2</accession>
<dbReference type="Gene3D" id="1.10.10.60">
    <property type="entry name" value="Homeodomain-like"/>
    <property type="match status" value="1"/>
</dbReference>
<feature type="region of interest" description="Disordered" evidence="5">
    <location>
        <begin position="1"/>
        <end position="25"/>
    </location>
</feature>
<evidence type="ECO:0000313" key="8">
    <source>
        <dbReference type="Proteomes" id="UP001592581"/>
    </source>
</evidence>